<evidence type="ECO:0000313" key="3">
    <source>
        <dbReference type="Proteomes" id="UP000075025"/>
    </source>
</evidence>
<dbReference type="AlphaFoldDB" id="A0A147EZ57"/>
<organism evidence="2 3">
    <name type="scientific">Microbacterium testaceum</name>
    <name type="common">Aureobacterium testaceum</name>
    <name type="synonym">Brevibacterium testaceum</name>
    <dbReference type="NCBI Taxonomy" id="2033"/>
    <lineage>
        <taxon>Bacteria</taxon>
        <taxon>Bacillati</taxon>
        <taxon>Actinomycetota</taxon>
        <taxon>Actinomycetes</taxon>
        <taxon>Micrococcales</taxon>
        <taxon>Microbacteriaceae</taxon>
        <taxon>Microbacterium</taxon>
    </lineage>
</organism>
<proteinExistence type="predicted"/>
<dbReference type="RefSeq" id="WP_058623005.1">
    <property type="nucleotide sequence ID" value="NZ_LDRT01000027.1"/>
</dbReference>
<keyword evidence="1" id="KW-0812">Transmembrane</keyword>
<dbReference type="EMBL" id="LDRT01000027">
    <property type="protein sequence ID" value="KTR95655.1"/>
    <property type="molecule type" value="Genomic_DNA"/>
</dbReference>
<evidence type="ECO:0000313" key="2">
    <source>
        <dbReference type="EMBL" id="KTR95655.1"/>
    </source>
</evidence>
<reference evidence="2 3" key="1">
    <citation type="journal article" date="2016" name="Front. Microbiol.">
        <title>Genomic Resource of Rice Seed Associated Bacteria.</title>
        <authorList>
            <person name="Midha S."/>
            <person name="Bansal K."/>
            <person name="Sharma S."/>
            <person name="Kumar N."/>
            <person name="Patil P.P."/>
            <person name="Chaudhry V."/>
            <person name="Patil P.B."/>
        </authorList>
    </citation>
    <scope>NUCLEOTIDE SEQUENCE [LARGE SCALE GENOMIC DNA]</scope>
    <source>
        <strain evidence="2 3">NS220</strain>
    </source>
</reference>
<dbReference type="PATRIC" id="fig|2033.6.peg.1942"/>
<name>A0A147EZ57_MICTE</name>
<comment type="caution">
    <text evidence="2">The sequence shown here is derived from an EMBL/GenBank/DDBJ whole genome shotgun (WGS) entry which is preliminary data.</text>
</comment>
<gene>
    <name evidence="2" type="ORF">NS220_05075</name>
</gene>
<keyword evidence="1" id="KW-1133">Transmembrane helix</keyword>
<dbReference type="Proteomes" id="UP000075025">
    <property type="component" value="Unassembled WGS sequence"/>
</dbReference>
<accession>A0A147EZ57</accession>
<sequence>MSSLSAAWGIRRRPGVRNVEGMDVSSMIMGASIASIAWIAFYPWAQMRRLREIDARNAAEGGETER</sequence>
<feature type="transmembrane region" description="Helical" evidence="1">
    <location>
        <begin position="24"/>
        <end position="45"/>
    </location>
</feature>
<evidence type="ECO:0000256" key="1">
    <source>
        <dbReference type="SAM" id="Phobius"/>
    </source>
</evidence>
<keyword evidence="1" id="KW-0472">Membrane</keyword>
<protein>
    <submittedName>
        <fullName evidence="2">Uncharacterized protein</fullName>
    </submittedName>
</protein>